<feature type="compositionally biased region" description="Basic and acidic residues" evidence="1">
    <location>
        <begin position="27"/>
        <end position="43"/>
    </location>
</feature>
<evidence type="ECO:0000313" key="4">
    <source>
        <dbReference type="Proteomes" id="UP000774617"/>
    </source>
</evidence>
<dbReference type="Pfam" id="PF24707">
    <property type="entry name" value="Swc3"/>
    <property type="match status" value="1"/>
</dbReference>
<feature type="region of interest" description="Disordered" evidence="1">
    <location>
        <begin position="614"/>
        <end position="646"/>
    </location>
</feature>
<feature type="compositionally biased region" description="Low complexity" evidence="1">
    <location>
        <begin position="429"/>
        <end position="442"/>
    </location>
</feature>
<feature type="compositionally biased region" description="Pro residues" evidence="1">
    <location>
        <begin position="186"/>
        <end position="200"/>
    </location>
</feature>
<name>A0ABQ8G9Q8_9PEZI</name>
<proteinExistence type="predicted"/>
<organism evidence="3 4">
    <name type="scientific">Macrophomina phaseolina</name>
    <dbReference type="NCBI Taxonomy" id="35725"/>
    <lineage>
        <taxon>Eukaryota</taxon>
        <taxon>Fungi</taxon>
        <taxon>Dikarya</taxon>
        <taxon>Ascomycota</taxon>
        <taxon>Pezizomycotina</taxon>
        <taxon>Dothideomycetes</taxon>
        <taxon>Dothideomycetes incertae sedis</taxon>
        <taxon>Botryosphaeriales</taxon>
        <taxon>Botryosphaeriaceae</taxon>
        <taxon>Macrophomina</taxon>
    </lineage>
</organism>
<feature type="region of interest" description="Disordered" evidence="1">
    <location>
        <begin position="320"/>
        <end position="479"/>
    </location>
</feature>
<feature type="compositionally biased region" description="Basic and acidic residues" evidence="1">
    <location>
        <begin position="614"/>
        <end position="629"/>
    </location>
</feature>
<evidence type="ECO:0000313" key="3">
    <source>
        <dbReference type="EMBL" id="KAH7049298.1"/>
    </source>
</evidence>
<feature type="compositionally biased region" description="Low complexity" evidence="1">
    <location>
        <begin position="355"/>
        <end position="395"/>
    </location>
</feature>
<dbReference type="PANTHER" id="PTHR28108:SF1">
    <property type="entry name" value="SWR1-COMPLEX PROTEIN 3"/>
    <property type="match status" value="1"/>
</dbReference>
<evidence type="ECO:0000256" key="1">
    <source>
        <dbReference type="SAM" id="MobiDB-lite"/>
    </source>
</evidence>
<feature type="compositionally biased region" description="Pro residues" evidence="1">
    <location>
        <begin position="419"/>
        <end position="428"/>
    </location>
</feature>
<dbReference type="InterPro" id="IPR057558">
    <property type="entry name" value="Swc3_dom"/>
</dbReference>
<comment type="caution">
    <text evidence="3">The sequence shown here is derived from an EMBL/GenBank/DDBJ whole genome shotgun (WGS) entry which is preliminary data.</text>
</comment>
<feature type="compositionally biased region" description="Low complexity" evidence="1">
    <location>
        <begin position="403"/>
        <end position="418"/>
    </location>
</feature>
<feature type="compositionally biased region" description="Pro residues" evidence="1">
    <location>
        <begin position="334"/>
        <end position="354"/>
    </location>
</feature>
<evidence type="ECO:0000259" key="2">
    <source>
        <dbReference type="Pfam" id="PF24707"/>
    </source>
</evidence>
<feature type="region of interest" description="Disordered" evidence="1">
    <location>
        <begin position="179"/>
        <end position="279"/>
    </location>
</feature>
<dbReference type="InterPro" id="IPR037651">
    <property type="entry name" value="Swc3"/>
</dbReference>
<feature type="domain" description="SWR1-complex protein 3" evidence="2">
    <location>
        <begin position="60"/>
        <end position="183"/>
    </location>
</feature>
<reference evidence="3 4" key="1">
    <citation type="journal article" date="2021" name="Nat. Commun.">
        <title>Genetic determinants of endophytism in the Arabidopsis root mycobiome.</title>
        <authorList>
            <person name="Mesny F."/>
            <person name="Miyauchi S."/>
            <person name="Thiergart T."/>
            <person name="Pickel B."/>
            <person name="Atanasova L."/>
            <person name="Karlsson M."/>
            <person name="Huettel B."/>
            <person name="Barry K.W."/>
            <person name="Haridas S."/>
            <person name="Chen C."/>
            <person name="Bauer D."/>
            <person name="Andreopoulos W."/>
            <person name="Pangilinan J."/>
            <person name="LaButti K."/>
            <person name="Riley R."/>
            <person name="Lipzen A."/>
            <person name="Clum A."/>
            <person name="Drula E."/>
            <person name="Henrissat B."/>
            <person name="Kohler A."/>
            <person name="Grigoriev I.V."/>
            <person name="Martin F.M."/>
            <person name="Hacquard S."/>
        </authorList>
    </citation>
    <scope>NUCLEOTIDE SEQUENCE [LARGE SCALE GENOMIC DNA]</scope>
    <source>
        <strain evidence="3 4">MPI-SDFR-AT-0080</strain>
    </source>
</reference>
<dbReference type="PRINTS" id="PR01217">
    <property type="entry name" value="PRICHEXTENSN"/>
</dbReference>
<accession>A0ABQ8G9Q8</accession>
<gene>
    <name evidence="3" type="ORF">B0J12DRAFT_740788</name>
</gene>
<feature type="compositionally biased region" description="Basic residues" evidence="1">
    <location>
        <begin position="114"/>
        <end position="123"/>
    </location>
</feature>
<feature type="compositionally biased region" description="Pro residues" evidence="1">
    <location>
        <begin position="45"/>
        <end position="56"/>
    </location>
</feature>
<feature type="compositionally biased region" description="Low complexity" evidence="1">
    <location>
        <begin position="215"/>
        <end position="227"/>
    </location>
</feature>
<dbReference type="PANTHER" id="PTHR28108">
    <property type="entry name" value="SWR1-COMPLEX PROTEIN 3"/>
    <property type="match status" value="1"/>
</dbReference>
<feature type="compositionally biased region" description="Basic and acidic residues" evidence="1">
    <location>
        <begin position="124"/>
        <end position="164"/>
    </location>
</feature>
<dbReference type="Proteomes" id="UP000774617">
    <property type="component" value="Unassembled WGS sequence"/>
</dbReference>
<feature type="region of interest" description="Disordered" evidence="1">
    <location>
        <begin position="1"/>
        <end position="82"/>
    </location>
</feature>
<protein>
    <recommendedName>
        <fullName evidence="2">SWR1-complex protein 3 domain-containing protein</fullName>
    </recommendedName>
</protein>
<feature type="compositionally biased region" description="Pro residues" evidence="1">
    <location>
        <begin position="443"/>
        <end position="476"/>
    </location>
</feature>
<sequence length="646" mass="71666">MQRRRNPARNQKPEPVPAKESPAPAKDNAKNKRKDTPVKEKPVEATPPPPLPPPLPTKLGTGQPIPTVKEPQPADLPESDWQSVAESGVLKAALERSRQKWMTPGIFELYYSKAGKKKLPNKGKNKEEDKDKSKEDKEKDKKEDKKEEKETENMKAKQMKREGNCKLYIDPHQWDVTIWTMREHTAPPPPKPKPAPPPPTYNQHPPGYYYGGSYGATHPYQHYHSYPPQHPQHPSHPPPPPVRKPPPPAKPNPPPPTNQSQPTDPNAVQSKPAPDPVIHMLAERANTNFKLRDIMKIVARGDATKEQLEYFQSHINELTERLEAQKKAQQAQRPPAPRPAPPPVQASPAPPPQPVQARPPTQTSQTPLPTHASTAPPPTQASQAPPSTHAPQASTPVPPPAAPSAHPASAPAANGAPHSLPPPSPATPTPSKMPQQPPMTYYTPPPQPGPYGHYAPPPPPPPQPAQPPPPPQPPQPTYRALCIDFNTNGDRLLFPRETILEALPGNQVLASFLKVQKVDHLTLAQLPKTQTYYKILKEYYQPITVRFRADNASVLQCLFRWVKPQEEVRKHMEEIMDRAEPAEDVELAARLPREGVVQEGTSMVLQADEKIAEARGKGKEKEAVKESVERVGTPVGERDKKRKRVR</sequence>
<feature type="compositionally biased region" description="Pro residues" evidence="1">
    <location>
        <begin position="228"/>
        <end position="257"/>
    </location>
</feature>
<keyword evidence="4" id="KW-1185">Reference proteome</keyword>
<dbReference type="EMBL" id="JAGTJR010000014">
    <property type="protein sequence ID" value="KAH7049298.1"/>
    <property type="molecule type" value="Genomic_DNA"/>
</dbReference>
<feature type="region of interest" description="Disordered" evidence="1">
    <location>
        <begin position="112"/>
        <end position="164"/>
    </location>
</feature>